<comment type="similarity">
    <text evidence="3">Belongs to the cytochrome P450 family.</text>
</comment>
<dbReference type="GO" id="GO:0005506">
    <property type="term" value="F:iron ion binding"/>
    <property type="evidence" value="ECO:0007669"/>
    <property type="project" value="InterPro"/>
</dbReference>
<comment type="cofactor">
    <cofactor evidence="1">
        <name>heme</name>
        <dbReference type="ChEBI" id="CHEBI:30413"/>
    </cofactor>
</comment>
<dbReference type="SUPFAM" id="SSF48264">
    <property type="entry name" value="Cytochrome P450"/>
    <property type="match status" value="1"/>
</dbReference>
<keyword evidence="6" id="KW-0560">Oxidoreductase</keyword>
<dbReference type="InterPro" id="IPR036396">
    <property type="entry name" value="Cyt_P450_sf"/>
</dbReference>
<gene>
    <name evidence="12" type="ORF">M5D96_009407</name>
</gene>
<keyword evidence="4" id="KW-0349">Heme</keyword>
<dbReference type="InterPro" id="IPR050479">
    <property type="entry name" value="CYP11_CYP27_families"/>
</dbReference>
<organism evidence="12 13">
    <name type="scientific">Drosophila gunungcola</name>
    <name type="common">fruit fly</name>
    <dbReference type="NCBI Taxonomy" id="103775"/>
    <lineage>
        <taxon>Eukaryota</taxon>
        <taxon>Metazoa</taxon>
        <taxon>Ecdysozoa</taxon>
        <taxon>Arthropoda</taxon>
        <taxon>Hexapoda</taxon>
        <taxon>Insecta</taxon>
        <taxon>Pterygota</taxon>
        <taxon>Neoptera</taxon>
        <taxon>Endopterygota</taxon>
        <taxon>Diptera</taxon>
        <taxon>Brachycera</taxon>
        <taxon>Muscomorpha</taxon>
        <taxon>Ephydroidea</taxon>
        <taxon>Drosophilidae</taxon>
        <taxon>Drosophila</taxon>
        <taxon>Sophophora</taxon>
    </lineage>
</organism>
<keyword evidence="7" id="KW-0408">Iron</keyword>
<evidence type="ECO:0000256" key="8">
    <source>
        <dbReference type="ARBA" id="ARBA00023033"/>
    </source>
</evidence>
<dbReference type="GO" id="GO:0004497">
    <property type="term" value="F:monooxygenase activity"/>
    <property type="evidence" value="ECO:0007669"/>
    <property type="project" value="UniProtKB-KW"/>
</dbReference>
<keyword evidence="5" id="KW-0479">Metal-binding</keyword>
<dbReference type="Gene3D" id="1.10.630.10">
    <property type="entry name" value="Cytochrome P450"/>
    <property type="match status" value="1"/>
</dbReference>
<dbReference type="GO" id="GO:0016020">
    <property type="term" value="C:membrane"/>
    <property type="evidence" value="ECO:0007669"/>
    <property type="project" value="UniProtKB-SubCell"/>
</dbReference>
<dbReference type="EMBL" id="JAMKOV010000010">
    <property type="protein sequence ID" value="KAI8037906.1"/>
    <property type="molecule type" value="Genomic_DNA"/>
</dbReference>
<protein>
    <recommendedName>
        <fullName evidence="14">Ecdysone 20-monooxygenase</fullName>
    </recommendedName>
</protein>
<sequence>MVMAVILLLALALVLGCYCALHRQKLAEIYLRPLLKNTPLEDCYHAAPIEPEAPRRRRRGIWDIPGPQRVPFLGTKWIFLLFFRRYKMTKLHEVYADLNRQYGDIVLEVMPSNVPIVHLYNREDLEKVLKYPSKYPFRPPTEIIVMYRQSRPDRYASVGIVNEQGPMWQRLRSSLTSSITSPRVLQNFLPALNAVCDDFIELLRSRRDPGTLGGPEFRGAGQPDGPGGRVHLDAGQENGFPGCRHPTATENQPAGGRCQTALHLPKGLVLRPGSVEILPHQNLQGLRPGRGLDL</sequence>
<evidence type="ECO:0000256" key="11">
    <source>
        <dbReference type="SAM" id="SignalP"/>
    </source>
</evidence>
<accession>A0A9P9YJE3</accession>
<comment type="caution">
    <text evidence="12">The sequence shown here is derived from an EMBL/GenBank/DDBJ whole genome shotgun (WGS) entry which is preliminary data.</text>
</comment>
<evidence type="ECO:0000256" key="4">
    <source>
        <dbReference type="ARBA" id="ARBA00022617"/>
    </source>
</evidence>
<keyword evidence="9" id="KW-0472">Membrane</keyword>
<evidence type="ECO:0000256" key="10">
    <source>
        <dbReference type="SAM" id="MobiDB-lite"/>
    </source>
</evidence>
<keyword evidence="13" id="KW-1185">Reference proteome</keyword>
<evidence type="ECO:0000256" key="5">
    <source>
        <dbReference type="ARBA" id="ARBA00022723"/>
    </source>
</evidence>
<dbReference type="PANTHER" id="PTHR24279">
    <property type="entry name" value="CYTOCHROME P450"/>
    <property type="match status" value="1"/>
</dbReference>
<dbReference type="InterPro" id="IPR001128">
    <property type="entry name" value="Cyt_P450"/>
</dbReference>
<dbReference type="GO" id="GO:0016705">
    <property type="term" value="F:oxidoreductase activity, acting on paired donors, with incorporation or reduction of molecular oxygen"/>
    <property type="evidence" value="ECO:0007669"/>
    <property type="project" value="InterPro"/>
</dbReference>
<dbReference type="PANTHER" id="PTHR24279:SF120">
    <property type="entry name" value="CYTOCHROME P450"/>
    <property type="match status" value="1"/>
</dbReference>
<feature type="chain" id="PRO_5040399622" description="Ecdysone 20-monooxygenase" evidence="11">
    <location>
        <begin position="17"/>
        <end position="294"/>
    </location>
</feature>
<evidence type="ECO:0000256" key="1">
    <source>
        <dbReference type="ARBA" id="ARBA00001971"/>
    </source>
</evidence>
<evidence type="ECO:0000256" key="6">
    <source>
        <dbReference type="ARBA" id="ARBA00023002"/>
    </source>
</evidence>
<evidence type="ECO:0000256" key="7">
    <source>
        <dbReference type="ARBA" id="ARBA00023004"/>
    </source>
</evidence>
<evidence type="ECO:0000256" key="3">
    <source>
        <dbReference type="ARBA" id="ARBA00010617"/>
    </source>
</evidence>
<evidence type="ECO:0000256" key="2">
    <source>
        <dbReference type="ARBA" id="ARBA00004370"/>
    </source>
</evidence>
<evidence type="ECO:0000313" key="12">
    <source>
        <dbReference type="EMBL" id="KAI8037906.1"/>
    </source>
</evidence>
<evidence type="ECO:0000256" key="9">
    <source>
        <dbReference type="ARBA" id="ARBA00023136"/>
    </source>
</evidence>
<dbReference type="Proteomes" id="UP001059596">
    <property type="component" value="Unassembled WGS sequence"/>
</dbReference>
<dbReference type="GO" id="GO:0020037">
    <property type="term" value="F:heme binding"/>
    <property type="evidence" value="ECO:0007669"/>
    <property type="project" value="InterPro"/>
</dbReference>
<dbReference type="AlphaFoldDB" id="A0A9P9YJE3"/>
<keyword evidence="8" id="KW-0503">Monooxygenase</keyword>
<comment type="subcellular location">
    <subcellularLocation>
        <location evidence="2">Membrane</location>
    </subcellularLocation>
</comment>
<reference evidence="12" key="1">
    <citation type="journal article" date="2023" name="Genome Biol. Evol.">
        <title>Long-read-based Genome Assembly of Drosophila gunungcola Reveals Fewer Chemosensory Genes in Flower-breeding Species.</title>
        <authorList>
            <person name="Negi A."/>
            <person name="Liao B.Y."/>
            <person name="Yeh S.D."/>
        </authorList>
    </citation>
    <scope>NUCLEOTIDE SEQUENCE</scope>
    <source>
        <strain evidence="12">Sukarami</strain>
    </source>
</reference>
<dbReference type="Pfam" id="PF00067">
    <property type="entry name" value="p450"/>
    <property type="match status" value="1"/>
</dbReference>
<proteinExistence type="inferred from homology"/>
<feature type="region of interest" description="Disordered" evidence="10">
    <location>
        <begin position="210"/>
        <end position="257"/>
    </location>
</feature>
<keyword evidence="11" id="KW-0732">Signal</keyword>
<feature type="signal peptide" evidence="11">
    <location>
        <begin position="1"/>
        <end position="16"/>
    </location>
</feature>
<name>A0A9P9YJE3_9MUSC</name>
<evidence type="ECO:0008006" key="14">
    <source>
        <dbReference type="Google" id="ProtNLM"/>
    </source>
</evidence>
<evidence type="ECO:0000313" key="13">
    <source>
        <dbReference type="Proteomes" id="UP001059596"/>
    </source>
</evidence>